<accession>A0A7W7T5S7</accession>
<dbReference type="AlphaFoldDB" id="A0A7W7T5S7"/>
<dbReference type="RefSeq" id="WP_184669476.1">
    <property type="nucleotide sequence ID" value="NZ_BAABAI010000038.1"/>
</dbReference>
<dbReference type="EMBL" id="JACHJS010000001">
    <property type="protein sequence ID" value="MBB4965790.1"/>
    <property type="molecule type" value="Genomic_DNA"/>
</dbReference>
<reference evidence="1 2" key="1">
    <citation type="submission" date="2020-08" db="EMBL/GenBank/DDBJ databases">
        <title>Sequencing the genomes of 1000 actinobacteria strains.</title>
        <authorList>
            <person name="Klenk H.-P."/>
        </authorList>
    </citation>
    <scope>NUCLEOTIDE SEQUENCE [LARGE SCALE GENOMIC DNA]</scope>
    <source>
        <strain evidence="1 2">DSM 45084</strain>
    </source>
</reference>
<proteinExistence type="predicted"/>
<comment type="caution">
    <text evidence="1">The sequence shown here is derived from an EMBL/GenBank/DDBJ whole genome shotgun (WGS) entry which is preliminary data.</text>
</comment>
<organism evidence="1 2">
    <name type="scientific">Saccharothrix violaceirubra</name>
    <dbReference type="NCBI Taxonomy" id="413306"/>
    <lineage>
        <taxon>Bacteria</taxon>
        <taxon>Bacillati</taxon>
        <taxon>Actinomycetota</taxon>
        <taxon>Actinomycetes</taxon>
        <taxon>Pseudonocardiales</taxon>
        <taxon>Pseudonocardiaceae</taxon>
        <taxon>Saccharothrix</taxon>
    </lineage>
</organism>
<gene>
    <name evidence="1" type="ORF">F4559_003149</name>
</gene>
<keyword evidence="2" id="KW-1185">Reference proteome</keyword>
<sequence>MSAVPASRRSRRRFAFVAVLSGLAGSVLLALSLTGTLAAFTAAITNSTDTVSTGSLIMRETDGSNTCTSNSSSTNSATCATINKYTGSVLAPGGSATKTVTLANDGTGTPATFTLTPGTCSQSGSVSGITPANDFCTQVTLKVYVGATATGSPIYNGTLAAFTTPLSLTPLAASATQPYTFQVSLPSSLGNSYQGLTASQALTWTFSS</sequence>
<evidence type="ECO:0000313" key="2">
    <source>
        <dbReference type="Proteomes" id="UP000542674"/>
    </source>
</evidence>
<dbReference type="Proteomes" id="UP000542674">
    <property type="component" value="Unassembled WGS sequence"/>
</dbReference>
<protein>
    <submittedName>
        <fullName evidence="1">Uncharacterized protein</fullName>
    </submittedName>
</protein>
<name>A0A7W7T5S7_9PSEU</name>
<evidence type="ECO:0000313" key="1">
    <source>
        <dbReference type="EMBL" id="MBB4965790.1"/>
    </source>
</evidence>